<feature type="compositionally biased region" description="Basic and acidic residues" evidence="1">
    <location>
        <begin position="115"/>
        <end position="130"/>
    </location>
</feature>
<name>A0A316VDZ5_9BASI</name>
<evidence type="ECO:0000256" key="1">
    <source>
        <dbReference type="SAM" id="MobiDB-lite"/>
    </source>
</evidence>
<evidence type="ECO:0008006" key="5">
    <source>
        <dbReference type="Google" id="ProtNLM"/>
    </source>
</evidence>
<keyword evidence="2" id="KW-0472">Membrane</keyword>
<evidence type="ECO:0000256" key="2">
    <source>
        <dbReference type="SAM" id="Phobius"/>
    </source>
</evidence>
<gene>
    <name evidence="3" type="ORF">FA14DRAFT_177898</name>
</gene>
<evidence type="ECO:0000313" key="4">
    <source>
        <dbReference type="Proteomes" id="UP000245771"/>
    </source>
</evidence>
<feature type="transmembrane region" description="Helical" evidence="2">
    <location>
        <begin position="187"/>
        <end position="206"/>
    </location>
</feature>
<feature type="transmembrane region" description="Helical" evidence="2">
    <location>
        <begin position="309"/>
        <end position="333"/>
    </location>
</feature>
<dbReference type="InParanoid" id="A0A316VDZ5"/>
<reference evidence="3 4" key="1">
    <citation type="journal article" date="2018" name="Mol. Biol. Evol.">
        <title>Broad Genomic Sampling Reveals a Smut Pathogenic Ancestry of the Fungal Clade Ustilaginomycotina.</title>
        <authorList>
            <person name="Kijpornyongpan T."/>
            <person name="Mondo S.J."/>
            <person name="Barry K."/>
            <person name="Sandor L."/>
            <person name="Lee J."/>
            <person name="Lipzen A."/>
            <person name="Pangilinan J."/>
            <person name="LaButti K."/>
            <person name="Hainaut M."/>
            <person name="Henrissat B."/>
            <person name="Grigoriev I.V."/>
            <person name="Spatafora J.W."/>
            <person name="Aime M.C."/>
        </authorList>
    </citation>
    <scope>NUCLEOTIDE SEQUENCE [LARGE SCALE GENOMIC DNA]</scope>
    <source>
        <strain evidence="3 4">MCA 3882</strain>
    </source>
</reference>
<dbReference type="OrthoDB" id="3366821at2759"/>
<dbReference type="RefSeq" id="XP_025354795.1">
    <property type="nucleotide sequence ID" value="XM_025500792.1"/>
</dbReference>
<accession>A0A316VDZ5</accession>
<keyword evidence="4" id="KW-1185">Reference proteome</keyword>
<feature type="transmembrane region" description="Helical" evidence="2">
    <location>
        <begin position="339"/>
        <end position="363"/>
    </location>
</feature>
<organism evidence="3 4">
    <name type="scientific">Meira miltonrushii</name>
    <dbReference type="NCBI Taxonomy" id="1280837"/>
    <lineage>
        <taxon>Eukaryota</taxon>
        <taxon>Fungi</taxon>
        <taxon>Dikarya</taxon>
        <taxon>Basidiomycota</taxon>
        <taxon>Ustilaginomycotina</taxon>
        <taxon>Exobasidiomycetes</taxon>
        <taxon>Exobasidiales</taxon>
        <taxon>Brachybasidiaceae</taxon>
        <taxon>Meira</taxon>
    </lineage>
</organism>
<feature type="compositionally biased region" description="Basic and acidic residues" evidence="1">
    <location>
        <begin position="50"/>
        <end position="79"/>
    </location>
</feature>
<feature type="transmembrane region" description="Helical" evidence="2">
    <location>
        <begin position="218"/>
        <end position="247"/>
    </location>
</feature>
<feature type="compositionally biased region" description="Basic and acidic residues" evidence="1">
    <location>
        <begin position="1"/>
        <end position="10"/>
    </location>
</feature>
<dbReference type="GeneID" id="37022573"/>
<keyword evidence="2" id="KW-0812">Transmembrane</keyword>
<keyword evidence="2" id="KW-1133">Transmembrane helix</keyword>
<protein>
    <recommendedName>
        <fullName evidence="5">Transmembrane protein</fullName>
    </recommendedName>
</protein>
<evidence type="ECO:0000313" key="3">
    <source>
        <dbReference type="EMBL" id="PWN34493.1"/>
    </source>
</evidence>
<dbReference type="Proteomes" id="UP000245771">
    <property type="component" value="Unassembled WGS sequence"/>
</dbReference>
<dbReference type="EMBL" id="KZ819603">
    <property type="protein sequence ID" value="PWN34493.1"/>
    <property type="molecule type" value="Genomic_DNA"/>
</dbReference>
<feature type="compositionally biased region" description="Polar residues" evidence="1">
    <location>
        <begin position="26"/>
        <end position="43"/>
    </location>
</feature>
<proteinExistence type="predicted"/>
<sequence>MANTDREVGAKTKRYSNIESIGAGQRRSSTPNLTDHTHLQSAATAALRYAQRELERAASPRRDSSENGRRQRDSFDQNRKTPQPAGYYIPPPGYADPLRDNLDDEGNLKLEQPYSEERDRRWSGPYDDRRGWPVDPRYHRGNNWYKRGHKNPSHPRYAPDRPVKKFMPSLSHQDWSVPQAKQILSHWATLATLLGGVQATLLAYYSKQEQLGSGEEDPIYRMVIAISCSALFLEVYGALLAAGTIVASISLQAKNAQSNDPFAQPNNCQTDRETLLNNGMFSLNAINANPVSSPGPPLSPRASAILDRLTVLVGFLIPLGAVFELIGLAGYTAHYLGNSVAITMGLTLAVAVAILVTIIAGLLGMQAGNRAIQTQQNSTL</sequence>
<dbReference type="AlphaFoldDB" id="A0A316VDZ5"/>
<feature type="region of interest" description="Disordered" evidence="1">
    <location>
        <begin position="1"/>
        <end position="130"/>
    </location>
</feature>